<dbReference type="InterPro" id="IPR020846">
    <property type="entry name" value="MFS_dom"/>
</dbReference>
<organism evidence="8 9">
    <name type="scientific">Saprolegnia parasitica (strain CBS 223.65)</name>
    <dbReference type="NCBI Taxonomy" id="695850"/>
    <lineage>
        <taxon>Eukaryota</taxon>
        <taxon>Sar</taxon>
        <taxon>Stramenopiles</taxon>
        <taxon>Oomycota</taxon>
        <taxon>Saprolegniomycetes</taxon>
        <taxon>Saprolegniales</taxon>
        <taxon>Saprolegniaceae</taxon>
        <taxon>Saprolegnia</taxon>
    </lineage>
</organism>
<feature type="transmembrane region" description="Helical" evidence="6">
    <location>
        <begin position="408"/>
        <end position="429"/>
    </location>
</feature>
<dbReference type="VEuPathDB" id="FungiDB:SPRG_06837"/>
<sequence>MSLDPAPKDERRLRQLLAPLLMTTTSVSTTLEMASTDDSEGDEATLITKSVNDETVDVNEEVEAIGCGYFHKRMVVILGLGNAADAVEILAIGYILAVYDSPITESSCLTAAVFAGMLVGGFIGGVLGDAYGRRPVVLANLAINAIAGFGSALAPTISWLIVCRTLAGVGVGGIVSCLFALCIEHLPPAAQGRYITVLCCFWMIGSIVTAGAAWIMLGKTLDGDKILPTTWRHFAAFAGLPAALSCLLTYWFVPESPRFLISKGKHDEATRVLHSILALHGESRRPRLEPLDHVKFQAETSGSSVAQRFGALWATYSLRRVSLLLFVVAFAMSFGSYGISTWITSLFKSIGLANPYANAFLYAGANLPGNLFSFAMVDSWGSGRLLALSLLLSAAAALLFALDTSHTPGYVVFCACLFNACMTSSWNAFGVLSAHAFPLPVRVTGMSLVSCVGRVGAISAQFVNGFLMAPPPNLALLLGTTSTVLCVGALAVTYVTKYLPLSGPGRHGPSVHH</sequence>
<evidence type="ECO:0000256" key="4">
    <source>
        <dbReference type="ARBA" id="ARBA00022989"/>
    </source>
</evidence>
<dbReference type="GeneID" id="24129160"/>
<dbReference type="GO" id="GO:0016020">
    <property type="term" value="C:membrane"/>
    <property type="evidence" value="ECO:0007669"/>
    <property type="project" value="UniProtKB-SubCell"/>
</dbReference>
<evidence type="ECO:0000313" key="8">
    <source>
        <dbReference type="EMBL" id="KDO27569.1"/>
    </source>
</evidence>
<dbReference type="SUPFAM" id="SSF103473">
    <property type="entry name" value="MFS general substrate transporter"/>
    <property type="match status" value="1"/>
</dbReference>
<dbReference type="PROSITE" id="PS50850">
    <property type="entry name" value="MFS"/>
    <property type="match status" value="1"/>
</dbReference>
<feature type="transmembrane region" description="Helical" evidence="6">
    <location>
        <begin position="159"/>
        <end position="182"/>
    </location>
</feature>
<dbReference type="Pfam" id="PF00083">
    <property type="entry name" value="Sugar_tr"/>
    <property type="match status" value="1"/>
</dbReference>
<evidence type="ECO:0000256" key="5">
    <source>
        <dbReference type="ARBA" id="ARBA00023136"/>
    </source>
</evidence>
<keyword evidence="4 6" id="KW-1133">Transmembrane helix</keyword>
<dbReference type="Gene3D" id="1.20.1250.20">
    <property type="entry name" value="MFS general substrate transporter like domains"/>
    <property type="match status" value="1"/>
</dbReference>
<dbReference type="InterPro" id="IPR036259">
    <property type="entry name" value="MFS_trans_sf"/>
</dbReference>
<dbReference type="OrthoDB" id="3936150at2759"/>
<dbReference type="EMBL" id="KK583216">
    <property type="protein sequence ID" value="KDO27569.1"/>
    <property type="molecule type" value="Genomic_DNA"/>
</dbReference>
<dbReference type="RefSeq" id="XP_012201694.1">
    <property type="nucleotide sequence ID" value="XM_012346304.1"/>
</dbReference>
<proteinExistence type="predicted"/>
<name>A0A067C9X8_SAPPC</name>
<feature type="transmembrane region" description="Helical" evidence="6">
    <location>
        <begin position="194"/>
        <end position="214"/>
    </location>
</feature>
<dbReference type="AlphaFoldDB" id="A0A067C9X8"/>
<evidence type="ECO:0000256" key="2">
    <source>
        <dbReference type="ARBA" id="ARBA00022448"/>
    </source>
</evidence>
<feature type="transmembrane region" description="Helical" evidence="6">
    <location>
        <begin position="323"/>
        <end position="347"/>
    </location>
</feature>
<dbReference type="OMA" id="RFQIEFH"/>
<comment type="subcellular location">
    <subcellularLocation>
        <location evidence="1">Membrane</location>
        <topology evidence="1">Multi-pass membrane protein</topology>
    </subcellularLocation>
</comment>
<accession>A0A067C9X8</accession>
<dbReference type="PANTHER" id="PTHR23511">
    <property type="entry name" value="SYNAPTIC VESICLE GLYCOPROTEIN 2"/>
    <property type="match status" value="1"/>
</dbReference>
<feature type="domain" description="Major facilitator superfamily (MFS) profile" evidence="7">
    <location>
        <begin position="61"/>
        <end position="500"/>
    </location>
</feature>
<feature type="transmembrane region" description="Helical" evidence="6">
    <location>
        <begin position="75"/>
        <end position="97"/>
    </location>
</feature>
<evidence type="ECO:0000313" key="9">
    <source>
        <dbReference type="Proteomes" id="UP000030745"/>
    </source>
</evidence>
<protein>
    <recommendedName>
        <fullName evidence="7">Major facilitator superfamily (MFS) profile domain-containing protein</fullName>
    </recommendedName>
</protein>
<dbReference type="Proteomes" id="UP000030745">
    <property type="component" value="Unassembled WGS sequence"/>
</dbReference>
<feature type="transmembrane region" description="Helical" evidence="6">
    <location>
        <begin position="234"/>
        <end position="253"/>
    </location>
</feature>
<evidence type="ECO:0000256" key="1">
    <source>
        <dbReference type="ARBA" id="ARBA00004141"/>
    </source>
</evidence>
<gene>
    <name evidence="8" type="ORF">SPRG_06837</name>
</gene>
<reference evidence="8 9" key="1">
    <citation type="journal article" date="2013" name="PLoS Genet.">
        <title>Distinctive expansion of potential virulence genes in the genome of the oomycete fish pathogen Saprolegnia parasitica.</title>
        <authorList>
            <person name="Jiang R.H."/>
            <person name="de Bruijn I."/>
            <person name="Haas B.J."/>
            <person name="Belmonte R."/>
            <person name="Lobach L."/>
            <person name="Christie J."/>
            <person name="van den Ackerveken G."/>
            <person name="Bottin A."/>
            <person name="Bulone V."/>
            <person name="Diaz-Moreno S.M."/>
            <person name="Dumas B."/>
            <person name="Fan L."/>
            <person name="Gaulin E."/>
            <person name="Govers F."/>
            <person name="Grenville-Briggs L.J."/>
            <person name="Horner N.R."/>
            <person name="Levin J.Z."/>
            <person name="Mammella M."/>
            <person name="Meijer H.J."/>
            <person name="Morris P."/>
            <person name="Nusbaum C."/>
            <person name="Oome S."/>
            <person name="Phillips A.J."/>
            <person name="van Rooyen D."/>
            <person name="Rzeszutek E."/>
            <person name="Saraiva M."/>
            <person name="Secombes C.J."/>
            <person name="Seidl M.F."/>
            <person name="Snel B."/>
            <person name="Stassen J.H."/>
            <person name="Sykes S."/>
            <person name="Tripathy S."/>
            <person name="van den Berg H."/>
            <person name="Vega-Arreguin J.C."/>
            <person name="Wawra S."/>
            <person name="Young S.K."/>
            <person name="Zeng Q."/>
            <person name="Dieguez-Uribeondo J."/>
            <person name="Russ C."/>
            <person name="Tyler B.M."/>
            <person name="van West P."/>
        </authorList>
    </citation>
    <scope>NUCLEOTIDE SEQUENCE [LARGE SCALE GENOMIC DNA]</scope>
    <source>
        <strain evidence="8 9">CBS 223.65</strain>
    </source>
</reference>
<dbReference type="PANTHER" id="PTHR23511:SF34">
    <property type="entry name" value="SYNAPTIC VESICLE GLYCOPROTEIN 2"/>
    <property type="match status" value="1"/>
</dbReference>
<dbReference type="KEGG" id="spar:SPRG_06837"/>
<dbReference type="GO" id="GO:0022857">
    <property type="term" value="F:transmembrane transporter activity"/>
    <property type="evidence" value="ECO:0007669"/>
    <property type="project" value="InterPro"/>
</dbReference>
<evidence type="ECO:0000256" key="6">
    <source>
        <dbReference type="SAM" id="Phobius"/>
    </source>
</evidence>
<keyword evidence="5 6" id="KW-0472">Membrane</keyword>
<dbReference type="STRING" id="695850.A0A067C9X8"/>
<keyword evidence="2" id="KW-0813">Transport</keyword>
<feature type="transmembrane region" description="Helical" evidence="6">
    <location>
        <begin position="474"/>
        <end position="496"/>
    </location>
</feature>
<keyword evidence="3 6" id="KW-0812">Transmembrane</keyword>
<dbReference type="InterPro" id="IPR005828">
    <property type="entry name" value="MFS_sugar_transport-like"/>
</dbReference>
<evidence type="ECO:0000259" key="7">
    <source>
        <dbReference type="PROSITE" id="PS50850"/>
    </source>
</evidence>
<feature type="transmembrane region" description="Helical" evidence="6">
    <location>
        <begin position="135"/>
        <end position="153"/>
    </location>
</feature>
<feature type="transmembrane region" description="Helical" evidence="6">
    <location>
        <begin position="109"/>
        <end position="128"/>
    </location>
</feature>
<evidence type="ECO:0000256" key="3">
    <source>
        <dbReference type="ARBA" id="ARBA00022692"/>
    </source>
</evidence>
<feature type="transmembrane region" description="Helical" evidence="6">
    <location>
        <begin position="384"/>
        <end position="402"/>
    </location>
</feature>
<feature type="transmembrane region" description="Helical" evidence="6">
    <location>
        <begin position="441"/>
        <end position="462"/>
    </location>
</feature>
<keyword evidence="9" id="KW-1185">Reference proteome</keyword>